<dbReference type="InterPro" id="IPR029044">
    <property type="entry name" value="Nucleotide-diphossugar_trans"/>
</dbReference>
<dbReference type="InterPro" id="IPR050834">
    <property type="entry name" value="Glycosyltransf_2"/>
</dbReference>
<dbReference type="AlphaFoldDB" id="A0A1V2TFP7"/>
<organism evidence="2 3">
    <name type="scientific">Nocardia donostiensis</name>
    <dbReference type="NCBI Taxonomy" id="1538463"/>
    <lineage>
        <taxon>Bacteria</taxon>
        <taxon>Bacillati</taxon>
        <taxon>Actinomycetota</taxon>
        <taxon>Actinomycetes</taxon>
        <taxon>Mycobacteriales</taxon>
        <taxon>Nocardiaceae</taxon>
        <taxon>Nocardia</taxon>
    </lineage>
</organism>
<keyword evidence="3" id="KW-1185">Reference proteome</keyword>
<name>A0A1V2TFP7_9NOCA</name>
<evidence type="ECO:0000313" key="3">
    <source>
        <dbReference type="Proteomes" id="UP000188836"/>
    </source>
</evidence>
<dbReference type="Gene3D" id="3.90.550.10">
    <property type="entry name" value="Spore Coat Polysaccharide Biosynthesis Protein SpsA, Chain A"/>
    <property type="match status" value="1"/>
</dbReference>
<dbReference type="EMBL" id="MUMY01000011">
    <property type="protein sequence ID" value="ONM48201.1"/>
    <property type="molecule type" value="Genomic_DNA"/>
</dbReference>
<protein>
    <recommendedName>
        <fullName evidence="1">Glycosyltransferase 2-like domain-containing protein</fullName>
    </recommendedName>
</protein>
<dbReference type="Proteomes" id="UP000188836">
    <property type="component" value="Unassembled WGS sequence"/>
</dbReference>
<reference evidence="2 3" key="1">
    <citation type="journal article" date="2016" name="Antonie Van Leeuwenhoek">
        <title>Nocardia donostiensis sp. nov., isolated from human respiratory specimens.</title>
        <authorList>
            <person name="Ercibengoa M."/>
            <person name="Bell M."/>
            <person name="Marimon J.M."/>
            <person name="Humrighouse B."/>
            <person name="Klenk H.P."/>
            <person name="Potter G."/>
            <person name="Perez-Trallero E."/>
        </authorList>
    </citation>
    <scope>NUCLEOTIDE SEQUENCE [LARGE SCALE GENOMIC DNA]</scope>
    <source>
        <strain evidence="2 3">X1655</strain>
    </source>
</reference>
<comment type="caution">
    <text evidence="2">The sequence shown here is derived from an EMBL/GenBank/DDBJ whole genome shotgun (WGS) entry which is preliminary data.</text>
</comment>
<dbReference type="Pfam" id="PF00535">
    <property type="entry name" value="Glycos_transf_2"/>
    <property type="match status" value="1"/>
</dbReference>
<proteinExistence type="predicted"/>
<dbReference type="PANTHER" id="PTHR43685">
    <property type="entry name" value="GLYCOSYLTRANSFERASE"/>
    <property type="match status" value="1"/>
</dbReference>
<dbReference type="PANTHER" id="PTHR43685:SF2">
    <property type="entry name" value="GLYCOSYLTRANSFERASE 2-LIKE DOMAIN-CONTAINING PROTEIN"/>
    <property type="match status" value="1"/>
</dbReference>
<evidence type="ECO:0000313" key="2">
    <source>
        <dbReference type="EMBL" id="ONM48201.1"/>
    </source>
</evidence>
<evidence type="ECO:0000259" key="1">
    <source>
        <dbReference type="Pfam" id="PF00535"/>
    </source>
</evidence>
<gene>
    <name evidence="2" type="ORF">B0T46_14590</name>
</gene>
<dbReference type="SUPFAM" id="SSF53448">
    <property type="entry name" value="Nucleotide-diphospho-sugar transferases"/>
    <property type="match status" value="1"/>
</dbReference>
<dbReference type="InterPro" id="IPR001173">
    <property type="entry name" value="Glyco_trans_2-like"/>
</dbReference>
<dbReference type="STRING" id="1538463.B0T36_16795"/>
<sequence length="254" mass="29430">MVSVSVICPTYQRSEQLRAMVRHYCTQTYSGSLELLILDDSPESAEFLAEGQYRKHGVHYVHRPEHRSSIGAKLNVLMEMARGDVVMRFDDDDYYAPSYVERMLELLGDDDILTLSGWFAYSPKHGKFCYWETNVMWPTHFVLSPWDPVRVVSTKGWDPDWTRAQRNGYGFATAWRKQVVSQVQFPDKNHGEDAEFFERVVSAGFRSAYAADAEGLVLHIIHESNTSRMFPQYVLPDFMLQRYFPGYTDVAEVR</sequence>
<feature type="domain" description="Glycosyltransferase 2-like" evidence="1">
    <location>
        <begin position="5"/>
        <end position="134"/>
    </location>
</feature>
<accession>A0A1V2TFP7</accession>
<dbReference type="CDD" id="cd00761">
    <property type="entry name" value="Glyco_tranf_GTA_type"/>
    <property type="match status" value="1"/>
</dbReference>